<proteinExistence type="predicted"/>
<protein>
    <submittedName>
        <fullName evidence="1">Unnamed protein product</fullName>
    </submittedName>
</protein>
<organism evidence="1 2">
    <name type="scientific">Ambrosiozyma monospora</name>
    <name type="common">Yeast</name>
    <name type="synonym">Endomycopsis monosporus</name>
    <dbReference type="NCBI Taxonomy" id="43982"/>
    <lineage>
        <taxon>Eukaryota</taxon>
        <taxon>Fungi</taxon>
        <taxon>Dikarya</taxon>
        <taxon>Ascomycota</taxon>
        <taxon>Saccharomycotina</taxon>
        <taxon>Pichiomycetes</taxon>
        <taxon>Pichiales</taxon>
        <taxon>Pichiaceae</taxon>
        <taxon>Ambrosiozyma</taxon>
    </lineage>
</organism>
<name>A0ACB5T693_AMBMO</name>
<comment type="caution">
    <text evidence="1">The sequence shown here is derived from an EMBL/GenBank/DDBJ whole genome shotgun (WGS) entry which is preliminary data.</text>
</comment>
<evidence type="ECO:0000313" key="2">
    <source>
        <dbReference type="Proteomes" id="UP001165064"/>
    </source>
</evidence>
<sequence>MDNLALYQGETAQTTHVLGRIVRGAAQQTTAARLHAHDPHIPLCRANQIDCCTPDNNNNSYNYNNSVEKSLESSSCSSSPPPMNNNESTSTLISSPQVQANFIPDGQGQTSETNTESQPQPQPSNQPSLASSSKLKRANSSSSSFEDREKVRSRLGNLGNFFNKDSIPLGNANGNGDTNGSNNSSNGSYTASSSSTTFNNNNNNNGSGNGQMRSLRSSASAPASGRGVQFGSGKLSNHANIYNSNNELLSPFDQSSLYFRFHKSIQGEINCKLISTDEACHFLISHYTTELPEVETMFPWLHGVHKNNLAQIRFLSNLTFGMPQNGSDSEDESSMHIPTPSNVRGLMVVRSSNTNGDVSSAYENIITETVGLVKGTVSSDDILVSANEMCL</sequence>
<reference evidence="1" key="1">
    <citation type="submission" date="2023-04" db="EMBL/GenBank/DDBJ databases">
        <title>Ambrosiozyma monospora NBRC 10751.</title>
        <authorList>
            <person name="Ichikawa N."/>
            <person name="Sato H."/>
            <person name="Tonouchi N."/>
        </authorList>
    </citation>
    <scope>NUCLEOTIDE SEQUENCE</scope>
    <source>
        <strain evidence="1">NBRC 10751</strain>
    </source>
</reference>
<keyword evidence="2" id="KW-1185">Reference proteome</keyword>
<dbReference type="EMBL" id="BSXS01004084">
    <property type="protein sequence ID" value="GME82437.1"/>
    <property type="molecule type" value="Genomic_DNA"/>
</dbReference>
<accession>A0ACB5T693</accession>
<gene>
    <name evidence="1" type="ORF">Amon02_000552000</name>
</gene>
<evidence type="ECO:0000313" key="1">
    <source>
        <dbReference type="EMBL" id="GME82437.1"/>
    </source>
</evidence>
<dbReference type="Proteomes" id="UP001165064">
    <property type="component" value="Unassembled WGS sequence"/>
</dbReference>